<accession>A0ABY6Q3F0</accession>
<evidence type="ECO:0000259" key="1">
    <source>
        <dbReference type="Pfam" id="PF09995"/>
    </source>
</evidence>
<dbReference type="Proteomes" id="UP001317963">
    <property type="component" value="Chromosome"/>
</dbReference>
<protein>
    <submittedName>
        <fullName evidence="2">DUF2236 domain-containing protein</fullName>
    </submittedName>
</protein>
<dbReference type="PANTHER" id="PTHR37539:SF1">
    <property type="entry name" value="ER-BOUND OXYGENASE MPAB_MPAB'_RUBBER OXYGENASE CATALYTIC DOMAIN-CONTAINING PROTEIN"/>
    <property type="match status" value="1"/>
</dbReference>
<sequence>MEQTNRTGFADAVTQQKTRIPEIYGSVDFNQYPERYVSDFNLDALRPSRHRDYCERVLQNADLRDRIRKYTMMGDAVADAYAALIPKYGFRALVTMLETACEKGLENVEDPPKELSDFIGAMEATPDWVDMALIEEGAKHERVPLATISPFAIRGAFIATFMNKYTALPMTMTGTLTDDKSVRRVFETASFFTATAMPHAMARFNPGFKAAAKVRLMHSMVRFNIMRTGKWDVSTYGIPIPQVDQMPAGLIGIFLLSYKLLAQGRTDFTPAERARVEMARYRCFLLGLPEELLGETPQEIVDLMTARGMSLRETYDDETCGELVRGTMDAELFTDPSAMGRFHRWMERGFSKYFLIKNFCEGKTARANAMGVHFGFNDKIATACALATIVGSSNLCSVGMKIPVIRNWLDQRLTRKLEQLLKTYGHADFITDASEYKLVGASPSVGS</sequence>
<dbReference type="InterPro" id="IPR018713">
    <property type="entry name" value="MPAB/Lcp_cat_dom"/>
</dbReference>
<evidence type="ECO:0000313" key="2">
    <source>
        <dbReference type="EMBL" id="UZP73470.1"/>
    </source>
</evidence>
<dbReference type="RefSeq" id="WP_279242259.1">
    <property type="nucleotide sequence ID" value="NZ_CP036501.1"/>
</dbReference>
<feature type="domain" description="ER-bound oxygenase mpaB/mpaB'/Rubber oxygenase catalytic" evidence="1">
    <location>
        <begin position="155"/>
        <end position="350"/>
    </location>
</feature>
<dbReference type="PANTHER" id="PTHR37539">
    <property type="entry name" value="SECRETED PROTEIN-RELATED"/>
    <property type="match status" value="1"/>
</dbReference>
<evidence type="ECO:0000313" key="3">
    <source>
        <dbReference type="Proteomes" id="UP001317963"/>
    </source>
</evidence>
<name>A0ABY6Q3F0_9GAMM</name>
<dbReference type="Pfam" id="PF09995">
    <property type="entry name" value="MPAB_Lcp_cat"/>
    <property type="match status" value="1"/>
</dbReference>
<organism evidence="2 3">
    <name type="scientific">Candidatus Paraluminiphilus aquimaris</name>
    <dbReference type="NCBI Taxonomy" id="2518994"/>
    <lineage>
        <taxon>Bacteria</taxon>
        <taxon>Pseudomonadati</taxon>
        <taxon>Pseudomonadota</taxon>
        <taxon>Gammaproteobacteria</taxon>
        <taxon>Cellvibrionales</taxon>
        <taxon>Halieaceae</taxon>
        <taxon>Candidatus Paraluminiphilus</taxon>
    </lineage>
</organism>
<dbReference type="InterPro" id="IPR037473">
    <property type="entry name" value="Lcp-like"/>
</dbReference>
<reference evidence="2 3" key="1">
    <citation type="submission" date="2019-02" db="EMBL/GenBank/DDBJ databases">
        <title>Halieaceae_genomes.</title>
        <authorList>
            <person name="Li S.-H."/>
        </authorList>
    </citation>
    <scope>NUCLEOTIDE SEQUENCE [LARGE SCALE GENOMIC DNA]</scope>
    <source>
        <strain evidence="2 3">JH123</strain>
    </source>
</reference>
<proteinExistence type="predicted"/>
<dbReference type="EMBL" id="CP036501">
    <property type="protein sequence ID" value="UZP73470.1"/>
    <property type="molecule type" value="Genomic_DNA"/>
</dbReference>
<keyword evidence="3" id="KW-1185">Reference proteome</keyword>
<gene>
    <name evidence="2" type="ORF">E0F26_01410</name>
</gene>